<evidence type="ECO:0000313" key="2">
    <source>
        <dbReference type="EMBL" id="MFD2205495.1"/>
    </source>
</evidence>
<accession>A0ABW5BKV0</accession>
<dbReference type="EMBL" id="JBHUII010000004">
    <property type="protein sequence ID" value="MFD2205495.1"/>
    <property type="molecule type" value="Genomic_DNA"/>
</dbReference>
<dbReference type="InterPro" id="IPR013320">
    <property type="entry name" value="ConA-like_dom_sf"/>
</dbReference>
<comment type="caution">
    <text evidence="2">The sequence shown here is derived from an EMBL/GenBank/DDBJ whole genome shotgun (WGS) entry which is preliminary data.</text>
</comment>
<dbReference type="Proteomes" id="UP001597294">
    <property type="component" value="Unassembled WGS sequence"/>
</dbReference>
<evidence type="ECO:0000313" key="3">
    <source>
        <dbReference type="Proteomes" id="UP001597294"/>
    </source>
</evidence>
<name>A0ABW5BKV0_9PROT</name>
<keyword evidence="3" id="KW-1185">Reference proteome</keyword>
<feature type="domain" description="DUF7483" evidence="1">
    <location>
        <begin position="842"/>
        <end position="1162"/>
    </location>
</feature>
<reference evidence="3" key="1">
    <citation type="journal article" date="2019" name="Int. J. Syst. Evol. Microbiol.">
        <title>The Global Catalogue of Microorganisms (GCM) 10K type strain sequencing project: providing services to taxonomists for standard genome sequencing and annotation.</title>
        <authorList>
            <consortium name="The Broad Institute Genomics Platform"/>
            <consortium name="The Broad Institute Genome Sequencing Center for Infectious Disease"/>
            <person name="Wu L."/>
            <person name="Ma J."/>
        </authorList>
    </citation>
    <scope>NUCLEOTIDE SEQUENCE [LARGE SCALE GENOMIC DNA]</scope>
    <source>
        <strain evidence="3">CGMCC 4.7192</strain>
    </source>
</reference>
<protein>
    <recommendedName>
        <fullName evidence="1">DUF7483 domain-containing protein</fullName>
    </recommendedName>
</protein>
<dbReference type="Gene3D" id="2.60.120.920">
    <property type="match status" value="2"/>
</dbReference>
<dbReference type="Pfam" id="PF24299">
    <property type="entry name" value="DUF7483"/>
    <property type="match status" value="1"/>
</dbReference>
<dbReference type="RefSeq" id="WP_380250160.1">
    <property type="nucleotide sequence ID" value="NZ_JBHUII010000004.1"/>
</dbReference>
<gene>
    <name evidence="2" type="ORF">ACFSKO_07740</name>
</gene>
<dbReference type="InterPro" id="IPR055906">
    <property type="entry name" value="DUF7483"/>
</dbReference>
<dbReference type="SUPFAM" id="SSF49899">
    <property type="entry name" value="Concanavalin A-like lectins/glucanases"/>
    <property type="match status" value="1"/>
</dbReference>
<evidence type="ECO:0000259" key="1">
    <source>
        <dbReference type="Pfam" id="PF24299"/>
    </source>
</evidence>
<proteinExistence type="predicted"/>
<dbReference type="InterPro" id="IPR043136">
    <property type="entry name" value="B30.2/SPRY_sf"/>
</dbReference>
<sequence>MRALYSGDGGGWKNDLTNSLALSAGKKLTITPSVTGNRRQFTIMCNVRRVRLGAAQYILNASNQSQWYFDSSDRLVYNGTASGGNFVSTKKFRDSEWFFIGIAFDSVSRTIKMVHNDQEIDQWDGNAVPNENWLSHLNWAGQSISIGAYNGGVGTLEANISDFVILDGEVLTPQEMIDYRTQNVPHGNNVITTTKKFTTEGTQERFIGLHRNDPASSSVIKDEGPHVERAAASWDSIHSDILPKTGKFLVELITTDAEDAQAGVAPASNHSQGVGQYIGLPWAGSAGIYFARLSGMISYIGGVTQNPTVGAPTTPKVGGVSSYYIDMDAKKLYFAYDGVFITGQDPVAGTGGYGFSGEEDFRFYISLYNMQGVLINFGQTDYTHSVPGYGPLKEPAKSDLKRCKLNPGDNSPALKDGQLTSTNTANNWGVAYSNFVIKDKAYAELRLNNSLMNTDLGVVLDSEKLSSIATIGSSNKLAYANGSTTMQTLTNGTQVATGPTISATSVFGVAVDTTTNEIWLSVDGTWVGSDPSGAAWNVLPAGDVRFFSAAYGNSIGGKWNFGDSPWKYTAPIGFVGPASLDFDTLKTSGDLNDVEYGPNGCQLIFEDSSNLGLVTAGNKVHWSLTGITSDDQLVDTPSDPYPVWNPLDIDQTSSIPTFSDGGRLATLGSYGTIFWTYARSSMYQNSGQIYVEMDVITNGGTTYIGVHENNKPETSNGFGTPIGAYLWHDVGDYWIGGALASGKPTFNLENLKIAINFDVGKGWFGVVGGAWNEGDPALETAPSFTFTPNTPLAFMCGRSSFSGESSIKLLRNSGEWIDTPPTGFKELKSSNRPTPKYHGRDKFDINLSIGTSSARDIPTAFEKTGLFWGKARSSAYSHRLEDRLRGAGKGLFSDTTSTEGVRMDSIVSFGDDVISLGADAGSGYNENGVNYGYWMFGNDGTETTNNDGTVPSQVIVDSSGYMSIARATTLAAGDTFGIGLQDHELTILKDLGQAGSSWPVWCQYMSDRSGSTQRYMALDASTGQSALGDTFRSMASGLVTSGSGSWTIGDVITYNFKSVPGLCHVFGYEGNADVNNGPFIPLNFKARWLLIKGLNGSSWYIVDTERSPMNERNGYLNADTSATESILTYGIDITSQGIKIRQPTGWGLNNSGVAYIGLAIADVAGGGNLPAVLGN</sequence>
<organism evidence="2 3">
    <name type="scientific">Kiloniella antarctica</name>
    <dbReference type="NCBI Taxonomy" id="1550907"/>
    <lineage>
        <taxon>Bacteria</taxon>
        <taxon>Pseudomonadati</taxon>
        <taxon>Pseudomonadota</taxon>
        <taxon>Alphaproteobacteria</taxon>
        <taxon>Rhodospirillales</taxon>
        <taxon>Kiloniellaceae</taxon>
        <taxon>Kiloniella</taxon>
    </lineage>
</organism>